<proteinExistence type="predicted"/>
<organism evidence="3 4">
    <name type="scientific">Alcaligenes ammonioxydans</name>
    <dbReference type="NCBI Taxonomy" id="2582914"/>
    <lineage>
        <taxon>Bacteria</taxon>
        <taxon>Pseudomonadati</taxon>
        <taxon>Pseudomonadota</taxon>
        <taxon>Betaproteobacteria</taxon>
        <taxon>Burkholderiales</taxon>
        <taxon>Alcaligenaceae</taxon>
        <taxon>Alcaligenes</taxon>
    </lineage>
</organism>
<gene>
    <name evidence="3" type="ORF">FE795_11645</name>
</gene>
<keyword evidence="1" id="KW-0732">Signal</keyword>
<feature type="signal peptide" evidence="1">
    <location>
        <begin position="1"/>
        <end position="29"/>
    </location>
</feature>
<dbReference type="Pfam" id="PF13590">
    <property type="entry name" value="DUF4136"/>
    <property type="match status" value="1"/>
</dbReference>
<evidence type="ECO:0000313" key="3">
    <source>
        <dbReference type="EMBL" id="QXX79606.1"/>
    </source>
</evidence>
<keyword evidence="4" id="KW-1185">Reference proteome</keyword>
<feature type="chain" id="PRO_5046248524" evidence="1">
    <location>
        <begin position="30"/>
        <end position="216"/>
    </location>
</feature>
<name>A0ABX8SUA7_9BURK</name>
<evidence type="ECO:0000256" key="1">
    <source>
        <dbReference type="SAM" id="SignalP"/>
    </source>
</evidence>
<dbReference type="RefSeq" id="WP_219234939.1">
    <property type="nucleotide sequence ID" value="NZ_CP049362.1"/>
</dbReference>
<protein>
    <submittedName>
        <fullName evidence="3">DUF4136 domain-containing protein</fullName>
    </submittedName>
</protein>
<evidence type="ECO:0000259" key="2">
    <source>
        <dbReference type="Pfam" id="PF13590"/>
    </source>
</evidence>
<feature type="domain" description="DUF4136" evidence="2">
    <location>
        <begin position="38"/>
        <end position="201"/>
    </location>
</feature>
<dbReference type="EMBL" id="CP049362">
    <property type="protein sequence ID" value="QXX79606.1"/>
    <property type="molecule type" value="Genomic_DNA"/>
</dbReference>
<dbReference type="InterPro" id="IPR025411">
    <property type="entry name" value="DUF4136"/>
</dbReference>
<accession>A0ABX8SUA7</accession>
<dbReference type="Proteomes" id="UP000826050">
    <property type="component" value="Chromosome"/>
</dbReference>
<reference evidence="3 4" key="1">
    <citation type="submission" date="2020-02" db="EMBL/GenBank/DDBJ databases">
        <title>Partial ammonium oxidation to N2 by heterotrophic bacteria.</title>
        <authorList>
            <person name="Wu M."/>
        </authorList>
    </citation>
    <scope>NUCLEOTIDE SEQUENCE [LARGE SCALE GENOMIC DNA]</scope>
    <source>
        <strain evidence="3 4">HO-1</strain>
    </source>
</reference>
<evidence type="ECO:0000313" key="4">
    <source>
        <dbReference type="Proteomes" id="UP000826050"/>
    </source>
</evidence>
<sequence>MMSLLPEVFSWRALRLLSLAFAALTTACAAPSWSAKLTRYQQWPANASGETYYIQPIPGDSNNLEYQSFADSVRASIGVTGLVEAPNLKSARFVVKMDYGNPQEQSWVPQFADSFYGPTGWGMGRGYYAPNDGWAGGFFYSPNVVNVPVTVYKNYLNVIITDNRNSGTEVYRATAVSYSHSDNLAQQMPFLSQAIFDRFPGNNGQVIDIRYPLPRD</sequence>